<comment type="caution">
    <text evidence="2">The sequence shown here is derived from an EMBL/GenBank/DDBJ whole genome shotgun (WGS) entry which is preliminary data.</text>
</comment>
<feature type="region of interest" description="Disordered" evidence="1">
    <location>
        <begin position="89"/>
        <end position="115"/>
    </location>
</feature>
<reference evidence="2 3" key="1">
    <citation type="submission" date="2020-08" db="EMBL/GenBank/DDBJ databases">
        <title>Genomic Encyclopedia of Type Strains, Phase III (KMG-III): the genomes of soil and plant-associated and newly described type strains.</title>
        <authorList>
            <person name="Whitman W."/>
        </authorList>
    </citation>
    <scope>NUCLEOTIDE SEQUENCE [LARGE SCALE GENOMIC DNA]</scope>
    <source>
        <strain evidence="2 3">CECT 8693</strain>
    </source>
</reference>
<name>A0A7W3SXW4_9BACL</name>
<dbReference type="EMBL" id="JACJIP010000038">
    <property type="protein sequence ID" value="MBA9087953.1"/>
    <property type="molecule type" value="Genomic_DNA"/>
</dbReference>
<dbReference type="Proteomes" id="UP000567067">
    <property type="component" value="Unassembled WGS sequence"/>
</dbReference>
<gene>
    <name evidence="2" type="ORF">FHR92_004446</name>
</gene>
<dbReference type="AlphaFoldDB" id="A0A7W3SXW4"/>
<evidence type="ECO:0000256" key="1">
    <source>
        <dbReference type="SAM" id="MobiDB-lite"/>
    </source>
</evidence>
<organism evidence="2 3">
    <name type="scientific">Fontibacillus solani</name>
    <dbReference type="NCBI Taxonomy" id="1572857"/>
    <lineage>
        <taxon>Bacteria</taxon>
        <taxon>Bacillati</taxon>
        <taxon>Bacillota</taxon>
        <taxon>Bacilli</taxon>
        <taxon>Bacillales</taxon>
        <taxon>Paenibacillaceae</taxon>
        <taxon>Fontibacillus</taxon>
    </lineage>
</organism>
<keyword evidence="3" id="KW-1185">Reference proteome</keyword>
<proteinExistence type="predicted"/>
<evidence type="ECO:0000313" key="3">
    <source>
        <dbReference type="Proteomes" id="UP000567067"/>
    </source>
</evidence>
<protein>
    <submittedName>
        <fullName evidence="2">Uncharacterized protein</fullName>
    </submittedName>
</protein>
<accession>A0A7W3SXW4</accession>
<evidence type="ECO:0000313" key="2">
    <source>
        <dbReference type="EMBL" id="MBA9087953.1"/>
    </source>
</evidence>
<sequence length="115" mass="13068">MRWLGAKIRNQTHQWISALAGTKRHQIGIGKTRVARHAYCVQLVERKLIMQFSGKHHVRQLTLTIEFPAAIPFGAVQIVKINESPVSSQAAQCNDSGGRRVKEPRQQQSRQRKMS</sequence>